<evidence type="ECO:0000256" key="6">
    <source>
        <dbReference type="SAM" id="Phobius"/>
    </source>
</evidence>
<dbReference type="GO" id="GO:0005576">
    <property type="term" value="C:extracellular region"/>
    <property type="evidence" value="ECO:0007669"/>
    <property type="project" value="UniProtKB-SubCell"/>
</dbReference>
<organism evidence="7 8">
    <name type="scientific">Romanomermis culicivorax</name>
    <name type="common">Nematode worm</name>
    <dbReference type="NCBI Taxonomy" id="13658"/>
    <lineage>
        <taxon>Eukaryota</taxon>
        <taxon>Metazoa</taxon>
        <taxon>Ecdysozoa</taxon>
        <taxon>Nematoda</taxon>
        <taxon>Enoplea</taxon>
        <taxon>Dorylaimia</taxon>
        <taxon>Mermithida</taxon>
        <taxon>Mermithoidea</taxon>
        <taxon>Mermithidae</taxon>
        <taxon>Romanomermis</taxon>
    </lineage>
</organism>
<keyword evidence="6" id="KW-1133">Transmembrane helix</keyword>
<dbReference type="GO" id="GO:0007218">
    <property type="term" value="P:neuropeptide signaling pathway"/>
    <property type="evidence" value="ECO:0007669"/>
    <property type="project" value="UniProtKB-KW"/>
</dbReference>
<proteinExistence type="inferred from homology"/>
<dbReference type="AlphaFoldDB" id="A0A915HPY7"/>
<evidence type="ECO:0000256" key="1">
    <source>
        <dbReference type="ARBA" id="ARBA00004613"/>
    </source>
</evidence>
<keyword evidence="5" id="KW-0527">Neuropeptide</keyword>
<evidence type="ECO:0000256" key="5">
    <source>
        <dbReference type="ARBA" id="ARBA00023320"/>
    </source>
</evidence>
<keyword evidence="3" id="KW-0964">Secreted</keyword>
<evidence type="ECO:0000256" key="3">
    <source>
        <dbReference type="ARBA" id="ARBA00022525"/>
    </source>
</evidence>
<reference evidence="8" key="1">
    <citation type="submission" date="2022-11" db="UniProtKB">
        <authorList>
            <consortium name="WormBaseParasite"/>
        </authorList>
    </citation>
    <scope>IDENTIFICATION</scope>
</reference>
<accession>A0A915HPY7</accession>
<keyword evidence="7" id="KW-1185">Reference proteome</keyword>
<keyword evidence="6" id="KW-0812">Transmembrane</keyword>
<name>A0A915HPY7_ROMCU</name>
<keyword evidence="4" id="KW-0027">Amidation</keyword>
<protein>
    <submittedName>
        <fullName evidence="8">Uncharacterized protein</fullName>
    </submittedName>
</protein>
<dbReference type="InterPro" id="IPR002544">
    <property type="entry name" value="FMRFamid-related_peptide-like"/>
</dbReference>
<evidence type="ECO:0000313" key="7">
    <source>
        <dbReference type="Proteomes" id="UP000887565"/>
    </source>
</evidence>
<keyword evidence="6" id="KW-0472">Membrane</keyword>
<dbReference type="WBParaSite" id="nRc.2.0.1.t03784-RA">
    <property type="protein sequence ID" value="nRc.2.0.1.t03784-RA"/>
    <property type="gene ID" value="nRc.2.0.1.g03784"/>
</dbReference>
<evidence type="ECO:0000256" key="2">
    <source>
        <dbReference type="ARBA" id="ARBA00006356"/>
    </source>
</evidence>
<evidence type="ECO:0000313" key="8">
    <source>
        <dbReference type="WBParaSite" id="nRc.2.0.1.t03784-RA"/>
    </source>
</evidence>
<dbReference type="Proteomes" id="UP000887565">
    <property type="component" value="Unplaced"/>
</dbReference>
<comment type="similarity">
    <text evidence="2">Belongs to the FARP (FMRFamide related peptide) family.</text>
</comment>
<feature type="transmembrane region" description="Helical" evidence="6">
    <location>
        <begin position="12"/>
        <end position="29"/>
    </location>
</feature>
<sequence length="185" mass="21473">MEIRTVDNNMLIIKIHVVFFPFLFLILNFDVHRFSSSPLTVHGASVGETCEQIENAAEPDARKVQICRQKELTETLIDLSTILDASVAAIMPQYGIVPVETDPVVAKRKHEFLRFGKRNQQHEFIRFGKRYVVHDEDFENYEKFTSSKTNIFLDEKFKLYLDVPSIRKKIFESLKPGAFLYRASN</sequence>
<dbReference type="Pfam" id="PF01581">
    <property type="entry name" value="FARP"/>
    <property type="match status" value="2"/>
</dbReference>
<evidence type="ECO:0000256" key="4">
    <source>
        <dbReference type="ARBA" id="ARBA00022815"/>
    </source>
</evidence>
<comment type="subcellular location">
    <subcellularLocation>
        <location evidence="1">Secreted</location>
    </subcellularLocation>
</comment>